<comment type="caution">
    <text evidence="12">The sequence shown here is derived from an EMBL/GenBank/DDBJ whole genome shotgun (WGS) entry which is preliminary data.</text>
</comment>
<accession>A0A261Y3P3</accession>
<dbReference type="InterPro" id="IPR017441">
    <property type="entry name" value="Protein_kinase_ATP_BS"/>
</dbReference>
<comment type="catalytic activity">
    <reaction evidence="7">
        <text>L-threonyl-[protein] + ATP = O-phospho-L-threonyl-[protein] + ADP + H(+)</text>
        <dbReference type="Rhea" id="RHEA:46608"/>
        <dbReference type="Rhea" id="RHEA-COMP:11060"/>
        <dbReference type="Rhea" id="RHEA-COMP:11605"/>
        <dbReference type="ChEBI" id="CHEBI:15378"/>
        <dbReference type="ChEBI" id="CHEBI:30013"/>
        <dbReference type="ChEBI" id="CHEBI:30616"/>
        <dbReference type="ChEBI" id="CHEBI:61977"/>
        <dbReference type="ChEBI" id="CHEBI:456216"/>
        <dbReference type="EC" id="2.7.11.1"/>
    </reaction>
</comment>
<feature type="binding site" evidence="9">
    <location>
        <position position="123"/>
    </location>
    <ligand>
        <name>ATP</name>
        <dbReference type="ChEBI" id="CHEBI:30616"/>
    </ligand>
</feature>
<dbReference type="PANTHER" id="PTHR47634">
    <property type="entry name" value="PROTEIN KINASE DOMAIN-CONTAINING PROTEIN-RELATED"/>
    <property type="match status" value="1"/>
</dbReference>
<feature type="region of interest" description="Disordered" evidence="10">
    <location>
        <begin position="1"/>
        <end position="37"/>
    </location>
</feature>
<dbReference type="OrthoDB" id="2649at2759"/>
<dbReference type="EC" id="2.7.11.1" evidence="1"/>
<dbReference type="PROSITE" id="PS00108">
    <property type="entry name" value="PROTEIN_KINASE_ST"/>
    <property type="match status" value="1"/>
</dbReference>
<evidence type="ECO:0000256" key="9">
    <source>
        <dbReference type="PROSITE-ProRule" id="PRU10141"/>
    </source>
</evidence>
<dbReference type="PROSITE" id="PS50011">
    <property type="entry name" value="PROTEIN_KINASE_DOM"/>
    <property type="match status" value="1"/>
</dbReference>
<dbReference type="GO" id="GO:0004674">
    <property type="term" value="F:protein serine/threonine kinase activity"/>
    <property type="evidence" value="ECO:0007669"/>
    <property type="project" value="UniProtKB-KW"/>
</dbReference>
<evidence type="ECO:0000256" key="6">
    <source>
        <dbReference type="ARBA" id="ARBA00022840"/>
    </source>
</evidence>
<evidence type="ECO:0000256" key="1">
    <source>
        <dbReference type="ARBA" id="ARBA00012513"/>
    </source>
</evidence>
<name>A0A261Y3P3_9FUNG</name>
<dbReference type="InterPro" id="IPR051334">
    <property type="entry name" value="SRPK"/>
</dbReference>
<dbReference type="Gene3D" id="3.30.200.20">
    <property type="entry name" value="Phosphorylase Kinase, domain 1"/>
    <property type="match status" value="1"/>
</dbReference>
<feature type="domain" description="Protein kinase" evidence="11">
    <location>
        <begin position="94"/>
        <end position="605"/>
    </location>
</feature>
<evidence type="ECO:0000313" key="12">
    <source>
        <dbReference type="EMBL" id="OZJ05250.1"/>
    </source>
</evidence>
<evidence type="ECO:0000256" key="10">
    <source>
        <dbReference type="SAM" id="MobiDB-lite"/>
    </source>
</evidence>
<protein>
    <recommendedName>
        <fullName evidence="1">non-specific serine/threonine protein kinase</fullName>
        <ecNumber evidence="1">2.7.11.1</ecNumber>
    </recommendedName>
</protein>
<dbReference type="GO" id="GO:0000245">
    <property type="term" value="P:spliceosomal complex assembly"/>
    <property type="evidence" value="ECO:0007669"/>
    <property type="project" value="TreeGrafter"/>
</dbReference>
<dbReference type="AlphaFoldDB" id="A0A261Y3P3"/>
<dbReference type="EMBL" id="MVBO01000019">
    <property type="protein sequence ID" value="OZJ05250.1"/>
    <property type="molecule type" value="Genomic_DNA"/>
</dbReference>
<keyword evidence="5" id="KW-0418">Kinase</keyword>
<dbReference type="InterPro" id="IPR000719">
    <property type="entry name" value="Prot_kinase_dom"/>
</dbReference>
<feature type="compositionally biased region" description="Basic residues" evidence="10">
    <location>
        <begin position="15"/>
        <end position="24"/>
    </location>
</feature>
<evidence type="ECO:0000259" key="11">
    <source>
        <dbReference type="PROSITE" id="PS50011"/>
    </source>
</evidence>
<evidence type="ECO:0000256" key="3">
    <source>
        <dbReference type="ARBA" id="ARBA00022679"/>
    </source>
</evidence>
<dbReference type="PANTHER" id="PTHR47634:SF9">
    <property type="entry name" value="PROTEIN KINASE DOMAIN-CONTAINING PROTEIN-RELATED"/>
    <property type="match status" value="1"/>
</dbReference>
<evidence type="ECO:0000256" key="7">
    <source>
        <dbReference type="ARBA" id="ARBA00047899"/>
    </source>
</evidence>
<dbReference type="Gene3D" id="1.10.510.10">
    <property type="entry name" value="Transferase(Phosphotransferase) domain 1"/>
    <property type="match status" value="2"/>
</dbReference>
<keyword evidence="3" id="KW-0808">Transferase</keyword>
<evidence type="ECO:0000256" key="5">
    <source>
        <dbReference type="ARBA" id="ARBA00022777"/>
    </source>
</evidence>
<organism evidence="12 13">
    <name type="scientific">Bifiguratus adelaidae</name>
    <dbReference type="NCBI Taxonomy" id="1938954"/>
    <lineage>
        <taxon>Eukaryota</taxon>
        <taxon>Fungi</taxon>
        <taxon>Fungi incertae sedis</taxon>
        <taxon>Mucoromycota</taxon>
        <taxon>Mucoromycotina</taxon>
        <taxon>Endogonomycetes</taxon>
        <taxon>Endogonales</taxon>
        <taxon>Endogonales incertae sedis</taxon>
        <taxon>Bifiguratus</taxon>
    </lineage>
</organism>
<keyword evidence="2" id="KW-0723">Serine/threonine-protein kinase</keyword>
<proteinExistence type="predicted"/>
<keyword evidence="6 9" id="KW-0067">ATP-binding</keyword>
<feature type="region of interest" description="Disordered" evidence="10">
    <location>
        <begin position="248"/>
        <end position="359"/>
    </location>
</feature>
<dbReference type="InterPro" id="IPR008271">
    <property type="entry name" value="Ser/Thr_kinase_AS"/>
</dbReference>
<evidence type="ECO:0000256" key="8">
    <source>
        <dbReference type="ARBA" id="ARBA00048679"/>
    </source>
</evidence>
<dbReference type="GO" id="GO:0005634">
    <property type="term" value="C:nucleus"/>
    <property type="evidence" value="ECO:0007669"/>
    <property type="project" value="TreeGrafter"/>
</dbReference>
<keyword evidence="4 9" id="KW-0547">Nucleotide-binding</keyword>
<evidence type="ECO:0000256" key="4">
    <source>
        <dbReference type="ARBA" id="ARBA00022741"/>
    </source>
</evidence>
<dbReference type="Pfam" id="PF00069">
    <property type="entry name" value="Pkinase"/>
    <property type="match status" value="2"/>
</dbReference>
<feature type="compositionally biased region" description="Low complexity" evidence="10">
    <location>
        <begin position="278"/>
        <end position="296"/>
    </location>
</feature>
<dbReference type="InterPro" id="IPR011009">
    <property type="entry name" value="Kinase-like_dom_sf"/>
</dbReference>
<evidence type="ECO:0000256" key="2">
    <source>
        <dbReference type="ARBA" id="ARBA00022527"/>
    </source>
</evidence>
<dbReference type="FunFam" id="1.10.510.10:FF:000409">
    <property type="entry name" value="CMGC/SRPK protein kinase"/>
    <property type="match status" value="1"/>
</dbReference>
<comment type="catalytic activity">
    <reaction evidence="8">
        <text>L-seryl-[protein] + ATP = O-phospho-L-seryl-[protein] + ADP + H(+)</text>
        <dbReference type="Rhea" id="RHEA:17989"/>
        <dbReference type="Rhea" id="RHEA-COMP:9863"/>
        <dbReference type="Rhea" id="RHEA-COMP:11604"/>
        <dbReference type="ChEBI" id="CHEBI:15378"/>
        <dbReference type="ChEBI" id="CHEBI:29999"/>
        <dbReference type="ChEBI" id="CHEBI:30616"/>
        <dbReference type="ChEBI" id="CHEBI:83421"/>
        <dbReference type="ChEBI" id="CHEBI:456216"/>
        <dbReference type="EC" id="2.7.11.1"/>
    </reaction>
</comment>
<sequence length="654" mass="73834">MDKRTQAVLNAKKQAAAKKKRRKPQGTASAVSKAATTTETCQSALIDIASAASGHSDTLSQSSQFSQEEEDLEDYRRGGYHPVHIGDVFKDGRYRVVRKLGWGHFSTVWLAYDERDHRHVALKVVKSASHYTETAIDEIKLLERVVTANPQAIGRDYIVQLLDSFEHRGPNGTHICMVFEVLGENLLSLIKRYKHRGIPVRIVQQITKQVILGLDYMHRECGIIHTDLKPENVLVCIDDVEAQVRTELGIGENGHENDTAKAPRGQKRVVKQMPSQPLSHTSSTSRSASRAHLLATTSNPGSSASLVDDTRVEQDMQAEPSPSTHTMTKNQKKKLRQRMKKQQDQAGEVSNGSHAVQDDEELDFFEHISAEKSDVAMDHKQEDGLYQNATAPEGSTTHHLAQTMNDISLGEGDMPVSVSEASQSIHEQTLHKPAVQVDSQLSLRVKIADLGNACWVDHHFTNDIQTRQYRSPEVILGAQWGPSADIWSMATMVFELLTGDYLFDPQAGSRYSKDDDHIAQIIELMGHMPRHLIKTGKWASEIFNRKGELRHIHKLRMWPLSDVLRDKYLLPDTDARFIASFLEPMLDLYPERRIEAGEIVHHPWLRDVEPHLSSDDVWHAIEAQHTRTDVALETVLEEAWRRQERDKERGKAQV</sequence>
<gene>
    <name evidence="12" type="ORF">BZG36_02303</name>
</gene>
<dbReference type="FunFam" id="1.10.510.10:FF:000541">
    <property type="entry name" value="CMGC/SRPK protein kinase"/>
    <property type="match status" value="1"/>
</dbReference>
<dbReference type="SMART" id="SM00220">
    <property type="entry name" value="S_TKc"/>
    <property type="match status" value="1"/>
</dbReference>
<feature type="compositionally biased region" description="Basic residues" evidence="10">
    <location>
        <begin position="330"/>
        <end position="340"/>
    </location>
</feature>
<dbReference type="GO" id="GO:0005737">
    <property type="term" value="C:cytoplasm"/>
    <property type="evidence" value="ECO:0007669"/>
    <property type="project" value="TreeGrafter"/>
</dbReference>
<reference evidence="12 13" key="1">
    <citation type="journal article" date="2017" name="Mycologia">
        <title>Bifiguratus adelaidae, gen. et sp. nov., a new member of Mucoromycotina in endophytic and soil-dwelling habitats.</title>
        <authorList>
            <person name="Torres-Cruz T.J."/>
            <person name="Billingsley Tobias T.L."/>
            <person name="Almatruk M."/>
            <person name="Hesse C."/>
            <person name="Kuske C.R."/>
            <person name="Desiro A."/>
            <person name="Benucci G.M."/>
            <person name="Bonito G."/>
            <person name="Stajich J.E."/>
            <person name="Dunlap C."/>
            <person name="Arnold A.E."/>
            <person name="Porras-Alfaro A."/>
        </authorList>
    </citation>
    <scope>NUCLEOTIDE SEQUENCE [LARGE SCALE GENOMIC DNA]</scope>
    <source>
        <strain evidence="12 13">AZ0501</strain>
    </source>
</reference>
<dbReference type="GO" id="GO:0050684">
    <property type="term" value="P:regulation of mRNA processing"/>
    <property type="evidence" value="ECO:0007669"/>
    <property type="project" value="TreeGrafter"/>
</dbReference>
<dbReference type="Proteomes" id="UP000242875">
    <property type="component" value="Unassembled WGS sequence"/>
</dbReference>
<keyword evidence="13" id="KW-1185">Reference proteome</keyword>
<evidence type="ECO:0000313" key="13">
    <source>
        <dbReference type="Proteomes" id="UP000242875"/>
    </source>
</evidence>
<dbReference type="PROSITE" id="PS00107">
    <property type="entry name" value="PROTEIN_KINASE_ATP"/>
    <property type="match status" value="1"/>
</dbReference>
<dbReference type="GO" id="GO:0005524">
    <property type="term" value="F:ATP binding"/>
    <property type="evidence" value="ECO:0007669"/>
    <property type="project" value="UniProtKB-UniRule"/>
</dbReference>
<dbReference type="SUPFAM" id="SSF56112">
    <property type="entry name" value="Protein kinase-like (PK-like)"/>
    <property type="match status" value="1"/>
</dbReference>
<feature type="compositionally biased region" description="Low complexity" evidence="10">
    <location>
        <begin position="27"/>
        <end position="37"/>
    </location>
</feature>
<dbReference type="FunFam" id="3.30.200.20:FF:000076">
    <property type="entry name" value="CMGC/SRPK protein kinase"/>
    <property type="match status" value="1"/>
</dbReference>